<keyword evidence="4 7" id="KW-1133">Transmembrane helix</keyword>
<comment type="subcellular location">
    <subcellularLocation>
        <location evidence="1">Cell membrane</location>
        <topology evidence="1">Multi-pass membrane protein</topology>
    </subcellularLocation>
</comment>
<keyword evidence="10" id="KW-1185">Reference proteome</keyword>
<protein>
    <submittedName>
        <fullName evidence="9">UMF1 family MFS transporter</fullName>
    </submittedName>
</protein>
<evidence type="ECO:0000259" key="8">
    <source>
        <dbReference type="PROSITE" id="PS50850"/>
    </source>
</evidence>
<feature type="transmembrane region" description="Helical" evidence="7">
    <location>
        <begin position="373"/>
        <end position="392"/>
    </location>
</feature>
<feature type="transmembrane region" description="Helical" evidence="7">
    <location>
        <begin position="139"/>
        <end position="158"/>
    </location>
</feature>
<feature type="transmembrane region" description="Helical" evidence="7">
    <location>
        <begin position="106"/>
        <end position="127"/>
    </location>
</feature>
<dbReference type="Pfam" id="PF11700">
    <property type="entry name" value="ATG22"/>
    <property type="match status" value="1"/>
</dbReference>
<feature type="transmembrane region" description="Helical" evidence="7">
    <location>
        <begin position="307"/>
        <end position="331"/>
    </location>
</feature>
<feature type="transmembrane region" description="Helical" evidence="7">
    <location>
        <begin position="205"/>
        <end position="227"/>
    </location>
</feature>
<feature type="transmembrane region" description="Helical" evidence="7">
    <location>
        <begin position="164"/>
        <end position="184"/>
    </location>
</feature>
<evidence type="ECO:0000313" key="9">
    <source>
        <dbReference type="EMBL" id="NIH54576.1"/>
    </source>
</evidence>
<dbReference type="GO" id="GO:0005886">
    <property type="term" value="C:plasma membrane"/>
    <property type="evidence" value="ECO:0007669"/>
    <property type="project" value="UniProtKB-SubCell"/>
</dbReference>
<dbReference type="Gene3D" id="1.20.1250.20">
    <property type="entry name" value="MFS general substrate transporter like domains"/>
    <property type="match status" value="2"/>
</dbReference>
<dbReference type="InterPro" id="IPR036259">
    <property type="entry name" value="MFS_trans_sf"/>
</dbReference>
<organism evidence="9 10">
    <name type="scientific">Lysinibacter cavernae</name>
    <dbReference type="NCBI Taxonomy" id="1640652"/>
    <lineage>
        <taxon>Bacteria</taxon>
        <taxon>Bacillati</taxon>
        <taxon>Actinomycetota</taxon>
        <taxon>Actinomycetes</taxon>
        <taxon>Micrococcales</taxon>
        <taxon>Microbacteriaceae</taxon>
        <taxon>Lysinibacter</taxon>
    </lineage>
</organism>
<evidence type="ECO:0000313" key="10">
    <source>
        <dbReference type="Proteomes" id="UP000541033"/>
    </source>
</evidence>
<evidence type="ECO:0000256" key="2">
    <source>
        <dbReference type="ARBA" id="ARBA00022448"/>
    </source>
</evidence>
<dbReference type="InterPro" id="IPR050495">
    <property type="entry name" value="ATG22/LtaA_families"/>
</dbReference>
<evidence type="ECO:0000256" key="1">
    <source>
        <dbReference type="ARBA" id="ARBA00004651"/>
    </source>
</evidence>
<dbReference type="PANTHER" id="PTHR23519">
    <property type="entry name" value="AUTOPHAGY-RELATED PROTEIN 22"/>
    <property type="match status" value="1"/>
</dbReference>
<reference evidence="9 10" key="1">
    <citation type="submission" date="2020-02" db="EMBL/GenBank/DDBJ databases">
        <title>Sequencing the genomes of 1000 actinobacteria strains.</title>
        <authorList>
            <person name="Klenk H.-P."/>
        </authorList>
    </citation>
    <scope>NUCLEOTIDE SEQUENCE [LARGE SCALE GENOMIC DNA]</scope>
    <source>
        <strain evidence="9 10">DSM 27960</strain>
    </source>
</reference>
<evidence type="ECO:0000256" key="4">
    <source>
        <dbReference type="ARBA" id="ARBA00022989"/>
    </source>
</evidence>
<dbReference type="Proteomes" id="UP000541033">
    <property type="component" value="Unassembled WGS sequence"/>
</dbReference>
<feature type="domain" description="Major facilitator superfamily (MFS) profile" evidence="8">
    <location>
        <begin position="307"/>
        <end position="490"/>
    </location>
</feature>
<dbReference type="GO" id="GO:0022857">
    <property type="term" value="F:transmembrane transporter activity"/>
    <property type="evidence" value="ECO:0007669"/>
    <property type="project" value="InterPro"/>
</dbReference>
<accession>A0A7X5TTF4</accession>
<dbReference type="PANTHER" id="PTHR23519:SF1">
    <property type="entry name" value="AUTOPHAGY-RELATED PROTEIN 22"/>
    <property type="match status" value="1"/>
</dbReference>
<feature type="transmembrane region" description="Helical" evidence="7">
    <location>
        <begin position="432"/>
        <end position="457"/>
    </location>
</feature>
<dbReference type="InterPro" id="IPR024671">
    <property type="entry name" value="Atg22-like"/>
</dbReference>
<feature type="transmembrane region" description="Helical" evidence="7">
    <location>
        <begin position="252"/>
        <end position="272"/>
    </location>
</feature>
<feature type="transmembrane region" description="Helical" evidence="7">
    <location>
        <begin position="398"/>
        <end position="420"/>
    </location>
</feature>
<feature type="compositionally biased region" description="Polar residues" evidence="6">
    <location>
        <begin position="8"/>
        <end position="27"/>
    </location>
</feature>
<keyword evidence="5 7" id="KW-0472">Membrane</keyword>
<evidence type="ECO:0000256" key="5">
    <source>
        <dbReference type="ARBA" id="ARBA00023136"/>
    </source>
</evidence>
<dbReference type="PROSITE" id="PS50850">
    <property type="entry name" value="MFS"/>
    <property type="match status" value="1"/>
</dbReference>
<evidence type="ECO:0000256" key="7">
    <source>
        <dbReference type="SAM" id="Phobius"/>
    </source>
</evidence>
<keyword evidence="2" id="KW-0813">Transport</keyword>
<evidence type="ECO:0000256" key="6">
    <source>
        <dbReference type="SAM" id="MobiDB-lite"/>
    </source>
</evidence>
<feature type="transmembrane region" description="Helical" evidence="7">
    <location>
        <begin position="463"/>
        <end position="482"/>
    </location>
</feature>
<feature type="transmembrane region" description="Helical" evidence="7">
    <location>
        <begin position="343"/>
        <end position="364"/>
    </location>
</feature>
<dbReference type="SUPFAM" id="SSF103473">
    <property type="entry name" value="MFS general substrate transporter"/>
    <property type="match status" value="1"/>
</dbReference>
<dbReference type="InterPro" id="IPR020846">
    <property type="entry name" value="MFS_dom"/>
</dbReference>
<feature type="region of interest" description="Disordered" evidence="6">
    <location>
        <begin position="1"/>
        <end position="32"/>
    </location>
</feature>
<name>A0A7X5TTF4_9MICO</name>
<dbReference type="EMBL" id="JAAMOX010000002">
    <property type="protein sequence ID" value="NIH54576.1"/>
    <property type="molecule type" value="Genomic_DNA"/>
</dbReference>
<proteinExistence type="predicted"/>
<keyword evidence="3 7" id="KW-0812">Transmembrane</keyword>
<comment type="caution">
    <text evidence="9">The sequence shown here is derived from an EMBL/GenBank/DDBJ whole genome shotgun (WGS) entry which is preliminary data.</text>
</comment>
<evidence type="ECO:0000256" key="3">
    <source>
        <dbReference type="ARBA" id="ARBA00022692"/>
    </source>
</evidence>
<gene>
    <name evidence="9" type="ORF">FHX76_002472</name>
</gene>
<dbReference type="AlphaFoldDB" id="A0A7X5TTF4"/>
<sequence length="490" mass="51257">MSEPRGDSASNSDHSSAGATPQGTPPASTDAMRVAPHLGHDTVAPRRRVISWALWDWGSAAFNAVVTTFVFSTYLASGLFVDPAIVAAAGDDANNPALVAAKADSASVVSIALTVAGILIALIAPVLGQRSDGSGRRKLWLGVNTGLVVLSMAAMYFVEPNQQFLVLGAVLLAVGNMFFEFASVNYNAMLVQVSTPKTIGRVSGFGWGMGYVGGIVLLVILLAFFILDNGDGTGGILHLPSGTAGGGLDVRFAVLASAVWYAIFAIPVLLAVPEIPKVQRTNRVSFLGSYRVLAHTIRDLYRKRPQVLLFLVASAVFRDGLAGVFTFGAIIAANVFHFSATEVLYFAVAANLVAGAGTFLGGYLDDKVGPKRIIIFSLVGMVTAAVVVLFLGNAQSGFWVAGLVLCLFVGPVQSASRSFLARITPAGREGEIFGLYATTGRAVSFLAPGLFTLFVAITSDTRFGILGIAIVLLGGLALMLPVKDRQVALD</sequence>